<feature type="region of interest" description="Disordered" evidence="1">
    <location>
        <begin position="41"/>
        <end position="72"/>
    </location>
</feature>
<dbReference type="RefSeq" id="WP_254011623.1">
    <property type="nucleotide sequence ID" value="NZ_JAMZMM010000077.1"/>
</dbReference>
<dbReference type="AlphaFoldDB" id="A0AAE3GQF0"/>
<sequence length="121" mass="14046">MTNQETWIIYKTETMSDHGWRERHLIPSKSITNILHEEWSSKPNKKAPSIGSRFRNYTNLDDPENGITHGRDGDWVVTRTQEYSADDDSGDRVIICYCSYQPIAPNWEKLKRVKPPVAEPV</sequence>
<dbReference type="Proteomes" id="UP001204953">
    <property type="component" value="Unassembled WGS sequence"/>
</dbReference>
<keyword evidence="3" id="KW-1185">Reference proteome</keyword>
<evidence type="ECO:0000313" key="2">
    <source>
        <dbReference type="EMBL" id="MCP2728831.1"/>
    </source>
</evidence>
<comment type="caution">
    <text evidence="2">The sequence shown here is derived from an EMBL/GenBank/DDBJ whole genome shotgun (WGS) entry which is preliminary data.</text>
</comment>
<name>A0AAE3GQF0_9CYAN</name>
<evidence type="ECO:0000313" key="3">
    <source>
        <dbReference type="Proteomes" id="UP001204953"/>
    </source>
</evidence>
<evidence type="ECO:0000256" key="1">
    <source>
        <dbReference type="SAM" id="MobiDB-lite"/>
    </source>
</evidence>
<protein>
    <submittedName>
        <fullName evidence="2">Uncharacterized protein</fullName>
    </submittedName>
</protein>
<dbReference type="EMBL" id="JAMZMM010000077">
    <property type="protein sequence ID" value="MCP2728831.1"/>
    <property type="molecule type" value="Genomic_DNA"/>
</dbReference>
<accession>A0AAE3GQF0</accession>
<proteinExistence type="predicted"/>
<organism evidence="2 3">
    <name type="scientific">Limnofasciculus baicalensis BBK-W-15</name>
    <dbReference type="NCBI Taxonomy" id="2699891"/>
    <lineage>
        <taxon>Bacteria</taxon>
        <taxon>Bacillati</taxon>
        <taxon>Cyanobacteriota</taxon>
        <taxon>Cyanophyceae</taxon>
        <taxon>Coleofasciculales</taxon>
        <taxon>Coleofasciculaceae</taxon>
        <taxon>Limnofasciculus</taxon>
        <taxon>Limnofasciculus baicalensis</taxon>
    </lineage>
</organism>
<gene>
    <name evidence="2" type="ORF">NJ959_10180</name>
</gene>
<reference evidence="2" key="1">
    <citation type="submission" date="2022-06" db="EMBL/GenBank/DDBJ databases">
        <title>New cyanobacteria of genus Symplocastrum in benthos of Lake Baikal.</title>
        <authorList>
            <person name="Sorokovikova E."/>
            <person name="Tikhonova I."/>
            <person name="Krasnopeev A."/>
            <person name="Evseev P."/>
            <person name="Gladkikh A."/>
            <person name="Belykh O."/>
        </authorList>
    </citation>
    <scope>NUCLEOTIDE SEQUENCE</scope>
    <source>
        <strain evidence="2">BBK-W-15</strain>
    </source>
</reference>